<comment type="caution">
    <text evidence="4">The sequence shown here is derived from an EMBL/GenBank/DDBJ whole genome shotgun (WGS) entry which is preliminary data.</text>
</comment>
<sequence>MTDTPTSTPTETETTTDIEDGWTTDQPDQQEEETSSAPAESNVTAGIDPRSETIRRYLAWGGLGVCSLLAVFALIRFYGSVGATIDLWVDPKYQPVIRAAFNLAVLLTSLIGVSLLVRELSGESD</sequence>
<evidence type="ECO:0000313" key="4">
    <source>
        <dbReference type="EMBL" id="MDF9744460.1"/>
    </source>
</evidence>
<keyword evidence="2" id="KW-1133">Transmembrane helix</keyword>
<feature type="transmembrane region" description="Helical" evidence="2">
    <location>
        <begin position="99"/>
        <end position="117"/>
    </location>
</feature>
<evidence type="ECO:0000259" key="3">
    <source>
        <dbReference type="Pfam" id="PF26256"/>
    </source>
</evidence>
<accession>A0A9Q4KWU3</accession>
<dbReference type="AlphaFoldDB" id="A0A9Q4KWU3"/>
<keyword evidence="2" id="KW-0812">Transmembrane</keyword>
<dbReference type="EMBL" id="JAMQOT010000001">
    <property type="protein sequence ID" value="MDF9744460.1"/>
    <property type="molecule type" value="Genomic_DNA"/>
</dbReference>
<evidence type="ECO:0000256" key="2">
    <source>
        <dbReference type="SAM" id="Phobius"/>
    </source>
</evidence>
<feature type="compositionally biased region" description="Polar residues" evidence="1">
    <location>
        <begin position="35"/>
        <end position="44"/>
    </location>
</feature>
<feature type="compositionally biased region" description="Acidic residues" evidence="1">
    <location>
        <begin position="14"/>
        <end position="34"/>
    </location>
</feature>
<gene>
    <name evidence="4" type="ORF">NDI89_02575</name>
</gene>
<keyword evidence="2" id="KW-0472">Membrane</keyword>
<protein>
    <recommendedName>
        <fullName evidence="3">DUF8060 domain-containing protein</fullName>
    </recommendedName>
</protein>
<proteinExistence type="predicted"/>
<feature type="region of interest" description="Disordered" evidence="1">
    <location>
        <begin position="1"/>
        <end position="47"/>
    </location>
</feature>
<feature type="transmembrane region" description="Helical" evidence="2">
    <location>
        <begin position="57"/>
        <end position="79"/>
    </location>
</feature>
<keyword evidence="5" id="KW-1185">Reference proteome</keyword>
<dbReference type="Proteomes" id="UP001154061">
    <property type="component" value="Unassembled WGS sequence"/>
</dbReference>
<organism evidence="4 5">
    <name type="scientific">Natrinema salsiterrestre</name>
    <dbReference type="NCBI Taxonomy" id="2950540"/>
    <lineage>
        <taxon>Archaea</taxon>
        <taxon>Methanobacteriati</taxon>
        <taxon>Methanobacteriota</taxon>
        <taxon>Stenosarchaea group</taxon>
        <taxon>Halobacteria</taxon>
        <taxon>Halobacteriales</taxon>
        <taxon>Natrialbaceae</taxon>
        <taxon>Natrinema</taxon>
    </lineage>
</organism>
<feature type="compositionally biased region" description="Low complexity" evidence="1">
    <location>
        <begin position="1"/>
        <end position="13"/>
    </location>
</feature>
<evidence type="ECO:0000256" key="1">
    <source>
        <dbReference type="SAM" id="MobiDB-lite"/>
    </source>
</evidence>
<dbReference type="InterPro" id="IPR058373">
    <property type="entry name" value="DUF8060"/>
</dbReference>
<feature type="domain" description="DUF8060" evidence="3">
    <location>
        <begin position="6"/>
        <end position="121"/>
    </location>
</feature>
<reference evidence="4" key="1">
    <citation type="submission" date="2022-06" db="EMBL/GenBank/DDBJ databases">
        <title>Natrinema sp. a new haloarchaeum isolate from saline soil.</title>
        <authorList>
            <person name="Strakova D."/>
            <person name="Galisteo C."/>
            <person name="Sanchez-Porro C."/>
            <person name="Ventosa A."/>
        </authorList>
    </citation>
    <scope>NUCLEOTIDE SEQUENCE</scope>
    <source>
        <strain evidence="4">S1CR25-10</strain>
    </source>
</reference>
<dbReference type="RefSeq" id="WP_277519953.1">
    <property type="nucleotide sequence ID" value="NZ_JAMQOT010000001.1"/>
</dbReference>
<dbReference type="Pfam" id="PF26256">
    <property type="entry name" value="DUF8060"/>
    <property type="match status" value="1"/>
</dbReference>
<evidence type="ECO:0000313" key="5">
    <source>
        <dbReference type="Proteomes" id="UP001154061"/>
    </source>
</evidence>
<name>A0A9Q4KWU3_9EURY</name>